<proteinExistence type="predicted"/>
<organism evidence="2 3">
    <name type="scientific">Aquiflexum gelatinilyticum</name>
    <dbReference type="NCBI Taxonomy" id="2961943"/>
    <lineage>
        <taxon>Bacteria</taxon>
        <taxon>Pseudomonadati</taxon>
        <taxon>Bacteroidota</taxon>
        <taxon>Cytophagia</taxon>
        <taxon>Cytophagales</taxon>
        <taxon>Cyclobacteriaceae</taxon>
        <taxon>Aquiflexum</taxon>
    </lineage>
</organism>
<dbReference type="Pfam" id="PF10988">
    <property type="entry name" value="DUF2807"/>
    <property type="match status" value="1"/>
</dbReference>
<reference evidence="2" key="1">
    <citation type="submission" date="2022-08" db="EMBL/GenBank/DDBJ databases">
        <authorList>
            <person name="Zhang D."/>
        </authorList>
    </citation>
    <scope>NUCLEOTIDE SEQUENCE</scope>
    <source>
        <strain evidence="2">XJ19-11</strain>
    </source>
</reference>
<protein>
    <submittedName>
        <fullName evidence="2">DUF2807 domain-containing protein</fullName>
    </submittedName>
</protein>
<comment type="caution">
    <text evidence="2">The sequence shown here is derived from an EMBL/GenBank/DDBJ whole genome shotgun (WGS) entry which is preliminary data.</text>
</comment>
<dbReference type="Gene3D" id="2.160.20.120">
    <property type="match status" value="1"/>
</dbReference>
<dbReference type="Proteomes" id="UP001142175">
    <property type="component" value="Unassembled WGS sequence"/>
</dbReference>
<name>A0A9X2PCC7_9BACT</name>
<accession>A0A9X2PCC7</accession>
<evidence type="ECO:0000313" key="3">
    <source>
        <dbReference type="Proteomes" id="UP001142175"/>
    </source>
</evidence>
<dbReference type="EMBL" id="JANSUY010000021">
    <property type="protein sequence ID" value="MCR9016964.1"/>
    <property type="molecule type" value="Genomic_DNA"/>
</dbReference>
<sequence length="235" mass="25133">MKAKGILIIYFLTGMFLFSCNSNNNSYTEEKAIEGVSKLKLKGIFSVNITQGGKETMVISGNEDLVNKLQVVQTGDLLELTLDEEESGAFFMKEELQIDLDITDLSEIRFEGVGNIKNSGTLDVGEMLIAGNGVGNLSLDLDAQSLNARLNFVGNMTLKGRANEMTLVNEGIGNIDASDFSVQNVDLTSSGIGAVSVHCEGELTLKVDGIGVVNYTGNPTIISEKVSGIGKVNRN</sequence>
<gene>
    <name evidence="2" type="ORF">NU887_18165</name>
</gene>
<dbReference type="AlphaFoldDB" id="A0A9X2PCC7"/>
<feature type="domain" description="Putative auto-transporter adhesin head GIN" evidence="1">
    <location>
        <begin position="37"/>
        <end position="219"/>
    </location>
</feature>
<keyword evidence="3" id="KW-1185">Reference proteome</keyword>
<dbReference type="PROSITE" id="PS51257">
    <property type="entry name" value="PROKAR_LIPOPROTEIN"/>
    <property type="match status" value="1"/>
</dbReference>
<evidence type="ECO:0000313" key="2">
    <source>
        <dbReference type="EMBL" id="MCR9016964.1"/>
    </source>
</evidence>
<evidence type="ECO:0000259" key="1">
    <source>
        <dbReference type="Pfam" id="PF10988"/>
    </source>
</evidence>
<dbReference type="RefSeq" id="WP_258424809.1">
    <property type="nucleotide sequence ID" value="NZ_JANSUY010000021.1"/>
</dbReference>
<dbReference type="InterPro" id="IPR021255">
    <property type="entry name" value="DUF2807"/>
</dbReference>